<dbReference type="RefSeq" id="WP_002796573.1">
    <property type="nucleotide sequence ID" value="NZ_BHVQ01000029.1"/>
</dbReference>
<keyword evidence="3" id="KW-0808">Transferase</keyword>
<comment type="caution">
    <text evidence="3">The sequence shown here is derived from an EMBL/GenBank/DDBJ whole genome shotgun (WGS) entry which is preliminary data.</text>
</comment>
<dbReference type="InterPro" id="IPR028098">
    <property type="entry name" value="Glyco_trans_4-like_N"/>
</dbReference>
<dbReference type="InterPro" id="IPR050194">
    <property type="entry name" value="Glycosyltransferase_grp1"/>
</dbReference>
<organism evidence="3 4">
    <name type="scientific">Microcystis aeruginosa NIES-2521</name>
    <dbReference type="NCBI Taxonomy" id="2303983"/>
    <lineage>
        <taxon>Bacteria</taxon>
        <taxon>Bacillati</taxon>
        <taxon>Cyanobacteriota</taxon>
        <taxon>Cyanophyceae</taxon>
        <taxon>Oscillatoriophycideae</taxon>
        <taxon>Chroococcales</taxon>
        <taxon>Microcystaceae</taxon>
        <taxon>Microcystis</taxon>
    </lineage>
</organism>
<dbReference type="SUPFAM" id="SSF53756">
    <property type="entry name" value="UDP-Glycosyltransferase/glycogen phosphorylase"/>
    <property type="match status" value="1"/>
</dbReference>
<gene>
    <name evidence="3" type="primary">kanE_2</name>
    <name evidence="3" type="ORF">MiTs_02485</name>
</gene>
<keyword evidence="3" id="KW-0328">Glycosyltransferase</keyword>
<dbReference type="InterPro" id="IPR001296">
    <property type="entry name" value="Glyco_trans_1"/>
</dbReference>
<sequence>MKNKQLKILILYDCIYPKSLGGVEHRNYCVAKALAEKGHKITLAGWCEKTDFPFPNVRVIPLPFQTSLYNQSGKRNVLTSIKFALATLSLRLKDYDIIETASIPYIHLFPLAIRCLLARKPLVITWIEYWGDYWRDYVGKWQAPLFKTIEWISAQLGDKAHAISQLTAERVQENQLQKRKIPVIPCGVYLEQIELASRGTQPDAPPLVYAGRLMKEKQVDLLLEAISFLDLSPEQVILTIIGDGPDRSRLESLALELGIQNQVKFLGRLPTIEDVWREVSKAKIAVQPSSREGFGLFPLESMALGLPVVYCQSSESAVSFLVRDQIEGLSAKAESVSLANAIENLLTDNELTKKMSENALARARLYDWSNIAEQLENLFYLTINKQSNQQ</sequence>
<reference evidence="3 4" key="1">
    <citation type="submission" date="2018-09" db="EMBL/GenBank/DDBJ databases">
        <title>Evolutionary history of phycoerythrin pigmentation in the water bloom-forming cyanobacterium Microcystis aeruginosa.</title>
        <authorList>
            <person name="Tanabe Y."/>
            <person name="Tanabe Y."/>
            <person name="Yamaguchi H."/>
        </authorList>
    </citation>
    <scope>NUCLEOTIDE SEQUENCE [LARGE SCALE GENOMIC DNA]</scope>
    <source>
        <strain evidence="3 4">NIES-2521</strain>
    </source>
</reference>
<evidence type="ECO:0000313" key="3">
    <source>
        <dbReference type="EMBL" id="GCA80477.1"/>
    </source>
</evidence>
<dbReference type="Proteomes" id="UP000324689">
    <property type="component" value="Unassembled WGS sequence"/>
</dbReference>
<dbReference type="EC" id="2.4.1.301" evidence="3"/>
<dbReference type="Pfam" id="PF13439">
    <property type="entry name" value="Glyco_transf_4"/>
    <property type="match status" value="1"/>
</dbReference>
<feature type="domain" description="Glycosyl transferase family 1" evidence="1">
    <location>
        <begin position="201"/>
        <end position="359"/>
    </location>
</feature>
<dbReference type="PANTHER" id="PTHR45947:SF3">
    <property type="entry name" value="SULFOQUINOVOSYL TRANSFERASE SQD2"/>
    <property type="match status" value="1"/>
</dbReference>
<accession>A0A5A5S544</accession>
<dbReference type="Gene3D" id="3.40.50.2000">
    <property type="entry name" value="Glycogen Phosphorylase B"/>
    <property type="match status" value="2"/>
</dbReference>
<evidence type="ECO:0000313" key="4">
    <source>
        <dbReference type="Proteomes" id="UP000324689"/>
    </source>
</evidence>
<dbReference type="CDD" id="cd03801">
    <property type="entry name" value="GT4_PimA-like"/>
    <property type="match status" value="1"/>
</dbReference>
<name>A0A5A5S544_MICAE</name>
<dbReference type="GO" id="GO:0016757">
    <property type="term" value="F:glycosyltransferase activity"/>
    <property type="evidence" value="ECO:0007669"/>
    <property type="project" value="UniProtKB-KW"/>
</dbReference>
<feature type="domain" description="Glycosyltransferase subfamily 4-like N-terminal" evidence="2">
    <location>
        <begin position="21"/>
        <end position="191"/>
    </location>
</feature>
<dbReference type="Pfam" id="PF00534">
    <property type="entry name" value="Glycos_transf_1"/>
    <property type="match status" value="1"/>
</dbReference>
<evidence type="ECO:0000259" key="2">
    <source>
        <dbReference type="Pfam" id="PF13439"/>
    </source>
</evidence>
<dbReference type="EMBL" id="BHVQ01000029">
    <property type="protein sequence ID" value="GCA80477.1"/>
    <property type="molecule type" value="Genomic_DNA"/>
</dbReference>
<proteinExistence type="predicted"/>
<dbReference type="AlphaFoldDB" id="A0A5A5S544"/>
<dbReference type="PANTHER" id="PTHR45947">
    <property type="entry name" value="SULFOQUINOVOSYL TRANSFERASE SQD2"/>
    <property type="match status" value="1"/>
</dbReference>
<evidence type="ECO:0000259" key="1">
    <source>
        <dbReference type="Pfam" id="PF00534"/>
    </source>
</evidence>
<protein>
    <submittedName>
        <fullName evidence="3">Alpha-D-kanosaminyltransferase</fullName>
        <ecNumber evidence="3">2.4.1.301</ecNumber>
    </submittedName>
</protein>